<dbReference type="InterPro" id="IPR021858">
    <property type="entry name" value="Fun_TF"/>
</dbReference>
<dbReference type="Pfam" id="PF11951">
    <property type="entry name" value="Fungal_trans_2"/>
    <property type="match status" value="1"/>
</dbReference>
<protein>
    <recommendedName>
        <fullName evidence="4">Transcription factor domain-containing protein</fullName>
    </recommendedName>
</protein>
<name>A0A0D2I7Y7_9EURO</name>
<evidence type="ECO:0000313" key="2">
    <source>
        <dbReference type="EMBL" id="KIX01954.1"/>
    </source>
</evidence>
<evidence type="ECO:0008006" key="4">
    <source>
        <dbReference type="Google" id="ProtNLM"/>
    </source>
</evidence>
<feature type="region of interest" description="Disordered" evidence="1">
    <location>
        <begin position="1"/>
        <end position="79"/>
    </location>
</feature>
<proteinExistence type="predicted"/>
<feature type="compositionally biased region" description="Low complexity" evidence="1">
    <location>
        <begin position="113"/>
        <end position="123"/>
    </location>
</feature>
<keyword evidence="3" id="KW-1185">Reference proteome</keyword>
<dbReference type="HOGENOM" id="CLU_016895_1_1_1"/>
<dbReference type="OrthoDB" id="4158087at2759"/>
<evidence type="ECO:0000313" key="3">
    <source>
        <dbReference type="Proteomes" id="UP000053617"/>
    </source>
</evidence>
<gene>
    <name evidence="2" type="ORF">Z518_07893</name>
</gene>
<dbReference type="Proteomes" id="UP000053617">
    <property type="component" value="Unassembled WGS sequence"/>
</dbReference>
<dbReference type="PANTHER" id="PTHR37540:SF5">
    <property type="entry name" value="TRANSCRIPTION FACTOR DOMAIN-CONTAINING PROTEIN"/>
    <property type="match status" value="1"/>
</dbReference>
<feature type="compositionally biased region" description="Basic and acidic residues" evidence="1">
    <location>
        <begin position="21"/>
        <end position="33"/>
    </location>
</feature>
<reference evidence="2 3" key="1">
    <citation type="submission" date="2015-01" db="EMBL/GenBank/DDBJ databases">
        <title>The Genome Sequence of Rhinocladiella mackenzie CBS 650.93.</title>
        <authorList>
            <consortium name="The Broad Institute Genomics Platform"/>
            <person name="Cuomo C."/>
            <person name="de Hoog S."/>
            <person name="Gorbushina A."/>
            <person name="Stielow B."/>
            <person name="Teixiera M."/>
            <person name="Abouelleil A."/>
            <person name="Chapman S.B."/>
            <person name="Priest M."/>
            <person name="Young S.K."/>
            <person name="Wortman J."/>
            <person name="Nusbaum C."/>
            <person name="Birren B."/>
        </authorList>
    </citation>
    <scope>NUCLEOTIDE SEQUENCE [LARGE SCALE GENOMIC DNA]</scope>
    <source>
        <strain evidence="2 3">CBS 650.93</strain>
    </source>
</reference>
<feature type="compositionally biased region" description="Pro residues" evidence="1">
    <location>
        <begin position="65"/>
        <end position="75"/>
    </location>
</feature>
<feature type="region of interest" description="Disordered" evidence="1">
    <location>
        <begin position="101"/>
        <end position="146"/>
    </location>
</feature>
<dbReference type="GeneID" id="25295964"/>
<accession>A0A0D2I7Y7</accession>
<dbReference type="EMBL" id="KN847480">
    <property type="protein sequence ID" value="KIX01954.1"/>
    <property type="molecule type" value="Genomic_DNA"/>
</dbReference>
<sequence>MDNQNNSTLLFLVSTPQPLDQRSRELLASEGKSHAAKISHPVNRSRGKVEANAAAGTESREIHLSPPPPPPPPQRPEQVACFDCSLRSPTHCLLLPRSEVTDPSEDLWPSNARSTRSGSSRPPRTQPHLGSRNVRLQTQRRRHNQENATKPCLPVLRLDPLYWLPYEKDQSTYEAVDYFTNIVVPAQEPIYEILNVTSSYISFSFACLTNGESSYHAATADMLVTSEQLRNPGCKPSLSVLFHQARAIEWLRREISNLKQPTNAVLGTILFLIVLDITTGGSSYVNLHGDILARLVALRGGLDALGHEGFDKAAFMQFDYIWSLAKGSSLLAPPTQYAPIFPSHPFSQWLVETITLLPTGFQNLVRQCLLPFDTIELLSRVGDAGRRSKGSSIYVPLEPDKNPFHSQRRKYNSFSDAVPCLLAPEEVVPPLLKNLSLALILWCNKAYYDNRASSMISVGSRRVLTTRLLELPPPATASKPRLSEATSSDEKDCTVWVWLMALDSWRLDDGHSLHYVGRELLAQLKQQFPRETADLDVLDSILVKFFWTDDLRAGVRTYWDQSSNVLPCGSADAANAASGG</sequence>
<organism evidence="2 3">
    <name type="scientific">Rhinocladiella mackenziei CBS 650.93</name>
    <dbReference type="NCBI Taxonomy" id="1442369"/>
    <lineage>
        <taxon>Eukaryota</taxon>
        <taxon>Fungi</taxon>
        <taxon>Dikarya</taxon>
        <taxon>Ascomycota</taxon>
        <taxon>Pezizomycotina</taxon>
        <taxon>Eurotiomycetes</taxon>
        <taxon>Chaetothyriomycetidae</taxon>
        <taxon>Chaetothyriales</taxon>
        <taxon>Herpotrichiellaceae</taxon>
        <taxon>Rhinocladiella</taxon>
    </lineage>
</organism>
<dbReference type="AlphaFoldDB" id="A0A0D2I7Y7"/>
<dbReference type="STRING" id="1442369.A0A0D2I7Y7"/>
<evidence type="ECO:0000256" key="1">
    <source>
        <dbReference type="SAM" id="MobiDB-lite"/>
    </source>
</evidence>
<dbReference type="RefSeq" id="XP_013269090.1">
    <property type="nucleotide sequence ID" value="XM_013413636.1"/>
</dbReference>
<feature type="compositionally biased region" description="Polar residues" evidence="1">
    <location>
        <begin position="1"/>
        <end position="20"/>
    </location>
</feature>
<dbReference type="PANTHER" id="PTHR37540">
    <property type="entry name" value="TRANSCRIPTION FACTOR (ACR-2), PUTATIVE-RELATED-RELATED"/>
    <property type="match status" value="1"/>
</dbReference>